<reference evidence="2" key="1">
    <citation type="journal article" date="2020" name="Stud. Mycol.">
        <title>101 Dothideomycetes genomes: a test case for predicting lifestyles and emergence of pathogens.</title>
        <authorList>
            <person name="Haridas S."/>
            <person name="Albert R."/>
            <person name="Binder M."/>
            <person name="Bloem J."/>
            <person name="Labutti K."/>
            <person name="Salamov A."/>
            <person name="Andreopoulos B."/>
            <person name="Baker S."/>
            <person name="Barry K."/>
            <person name="Bills G."/>
            <person name="Bluhm B."/>
            <person name="Cannon C."/>
            <person name="Castanera R."/>
            <person name="Culley D."/>
            <person name="Daum C."/>
            <person name="Ezra D."/>
            <person name="Gonzalez J."/>
            <person name="Henrissat B."/>
            <person name="Kuo A."/>
            <person name="Liang C."/>
            <person name="Lipzen A."/>
            <person name="Lutzoni F."/>
            <person name="Magnuson J."/>
            <person name="Mondo S."/>
            <person name="Nolan M."/>
            <person name="Ohm R."/>
            <person name="Pangilinan J."/>
            <person name="Park H.-J."/>
            <person name="Ramirez L."/>
            <person name="Alfaro M."/>
            <person name="Sun H."/>
            <person name="Tritt A."/>
            <person name="Yoshinaga Y."/>
            <person name="Zwiers L.-H."/>
            <person name="Turgeon B."/>
            <person name="Goodwin S."/>
            <person name="Spatafora J."/>
            <person name="Crous P."/>
            <person name="Grigoriev I."/>
        </authorList>
    </citation>
    <scope>NUCLEOTIDE SEQUENCE</scope>
    <source>
        <strain evidence="2">CBS 119925</strain>
    </source>
</reference>
<feature type="transmembrane region" description="Helical" evidence="1">
    <location>
        <begin position="12"/>
        <end position="29"/>
    </location>
</feature>
<sequence>MAPMVPTVQHTEGYVAPATMFILLTPLFPIDPAQPTMATFPNIFTTTPIIIATIMGISMVMGIITDMCTIMDMSILKWLMAIPQGAMHITIAATPTKLPAVYQTANYTTRLVTVPTSPTPTAEDIQLENRRVATERGAYEPRKIKPADAKPEDVFWCRERDGEWHCRPYYQIENECQPGRWQMDAEHGFLVFHRE</sequence>
<organism evidence="2 3">
    <name type="scientific">Sporormia fimetaria CBS 119925</name>
    <dbReference type="NCBI Taxonomy" id="1340428"/>
    <lineage>
        <taxon>Eukaryota</taxon>
        <taxon>Fungi</taxon>
        <taxon>Dikarya</taxon>
        <taxon>Ascomycota</taxon>
        <taxon>Pezizomycotina</taxon>
        <taxon>Dothideomycetes</taxon>
        <taxon>Pleosporomycetidae</taxon>
        <taxon>Pleosporales</taxon>
        <taxon>Sporormiaceae</taxon>
        <taxon>Sporormia</taxon>
    </lineage>
</organism>
<dbReference type="OrthoDB" id="5194044at2759"/>
<protein>
    <submittedName>
        <fullName evidence="2">Uncharacterized protein</fullName>
    </submittedName>
</protein>
<dbReference type="InterPro" id="IPR018811">
    <property type="entry name" value="MRX11"/>
</dbReference>
<dbReference type="PANTHER" id="PTHR28002:SF1">
    <property type="entry name" value="MIOREX COMPLEX COMPONENT 11"/>
    <property type="match status" value="1"/>
</dbReference>
<dbReference type="EMBL" id="MU006579">
    <property type="protein sequence ID" value="KAF2746078.1"/>
    <property type="molecule type" value="Genomic_DNA"/>
</dbReference>
<dbReference type="Proteomes" id="UP000799440">
    <property type="component" value="Unassembled WGS sequence"/>
</dbReference>
<evidence type="ECO:0000313" key="3">
    <source>
        <dbReference type="Proteomes" id="UP000799440"/>
    </source>
</evidence>
<evidence type="ECO:0000313" key="2">
    <source>
        <dbReference type="EMBL" id="KAF2746078.1"/>
    </source>
</evidence>
<dbReference type="PANTHER" id="PTHR28002">
    <property type="entry name" value="MIOREX COMPLEX COMPONENT 11"/>
    <property type="match status" value="1"/>
</dbReference>
<evidence type="ECO:0000256" key="1">
    <source>
        <dbReference type="SAM" id="Phobius"/>
    </source>
</evidence>
<gene>
    <name evidence="2" type="ORF">M011DRAFT_468936</name>
</gene>
<keyword evidence="1" id="KW-0812">Transmembrane</keyword>
<proteinExistence type="predicted"/>
<feature type="transmembrane region" description="Helical" evidence="1">
    <location>
        <begin position="49"/>
        <end position="70"/>
    </location>
</feature>
<keyword evidence="3" id="KW-1185">Reference proteome</keyword>
<name>A0A6A6V659_9PLEO</name>
<dbReference type="AlphaFoldDB" id="A0A6A6V659"/>
<keyword evidence="1" id="KW-1133">Transmembrane helix</keyword>
<keyword evidence="1" id="KW-0472">Membrane</keyword>
<accession>A0A6A6V659</accession>
<dbReference type="GO" id="GO:0005739">
    <property type="term" value="C:mitochondrion"/>
    <property type="evidence" value="ECO:0007669"/>
    <property type="project" value="TreeGrafter"/>
</dbReference>